<feature type="transmembrane region" description="Helical" evidence="1">
    <location>
        <begin position="41"/>
        <end position="63"/>
    </location>
</feature>
<feature type="transmembrane region" description="Helical" evidence="1">
    <location>
        <begin position="70"/>
        <end position="90"/>
    </location>
</feature>
<dbReference type="InterPro" id="IPR010559">
    <property type="entry name" value="Sig_transdc_His_kin_internal"/>
</dbReference>
<organism evidence="4 5">
    <name type="scientific">Vibrio furnissii</name>
    <dbReference type="NCBI Taxonomy" id="29494"/>
    <lineage>
        <taxon>Bacteria</taxon>
        <taxon>Pseudomonadati</taxon>
        <taxon>Pseudomonadota</taxon>
        <taxon>Gammaproteobacteria</taxon>
        <taxon>Vibrionales</taxon>
        <taxon>Vibrionaceae</taxon>
        <taxon>Vibrio</taxon>
    </lineage>
</organism>
<dbReference type="PANTHER" id="PTHR34220:SF9">
    <property type="entry name" value="SIGNAL TRANSDUCTION HISTIDINE KINASE INTERNAL REGION DOMAIN-CONTAINING PROTEIN"/>
    <property type="match status" value="1"/>
</dbReference>
<dbReference type="SUPFAM" id="SSF55874">
    <property type="entry name" value="ATPase domain of HSP90 chaperone/DNA topoisomerase II/histidine kinase"/>
    <property type="match status" value="1"/>
</dbReference>
<dbReference type="EMBL" id="LKHS01000005">
    <property type="protein sequence ID" value="KQH86810.1"/>
    <property type="molecule type" value="Genomic_DNA"/>
</dbReference>
<feature type="domain" description="Signal transduction histidine kinase internal region" evidence="3">
    <location>
        <begin position="151"/>
        <end position="228"/>
    </location>
</feature>
<dbReference type="AlphaFoldDB" id="A0A0Q2MGG7"/>
<keyword evidence="5" id="KW-1185">Reference proteome</keyword>
<accession>A0A0Q2MGG7</accession>
<feature type="transmembrane region" description="Helical" evidence="1">
    <location>
        <begin position="102"/>
        <end position="122"/>
    </location>
</feature>
<evidence type="ECO:0000259" key="3">
    <source>
        <dbReference type="Pfam" id="PF06580"/>
    </source>
</evidence>
<protein>
    <submittedName>
        <fullName evidence="4">ATPase</fullName>
    </submittedName>
</protein>
<evidence type="ECO:0000259" key="2">
    <source>
        <dbReference type="Pfam" id="PF02518"/>
    </source>
</evidence>
<comment type="caution">
    <text evidence="4">The sequence shown here is derived from an EMBL/GenBank/DDBJ whole genome shotgun (WGS) entry which is preliminary data.</text>
</comment>
<evidence type="ECO:0000256" key="1">
    <source>
        <dbReference type="SAM" id="Phobius"/>
    </source>
</evidence>
<dbReference type="PANTHER" id="PTHR34220">
    <property type="entry name" value="SENSOR HISTIDINE KINASE YPDA"/>
    <property type="match status" value="1"/>
</dbReference>
<keyword evidence="1" id="KW-1133">Transmembrane helix</keyword>
<sequence>MTDTTLWLKRHGKSLTFTALFCFVIALGTQAIWPSPLRGHLIISFGYGVSAYLCALVLGAVFPSLSTRHVNLLALAGAMVFGTTNAYIWLNQYPGFDTLAALKPVMMLGLMFTALCFFYFYAHEQKLVAENALEVAKRRQSEQEKALLLSQLKQLQSQIEPHFLFNTLANVNALIASEPHKAQRMLEKLTDLLRSSMRHREGVSTLKDELELIDAYLGIQSIRLGNRLRYSLPDDPQWYALCLPPMLLQPLVENAIEHGIEPKAEGGEVNVAIERLQDTIVLTVSDNGAGLGEIPKGNGIALENVRQRLHGLFGRDAKFTLTQNAKGGVTATIRIAEHAMTHLQGEHDVA</sequence>
<proteinExistence type="predicted"/>
<dbReference type="Pfam" id="PF02518">
    <property type="entry name" value="HATPase_c"/>
    <property type="match status" value="1"/>
</dbReference>
<dbReference type="InterPro" id="IPR003594">
    <property type="entry name" value="HATPase_dom"/>
</dbReference>
<dbReference type="RefSeq" id="WP_055465716.1">
    <property type="nucleotide sequence ID" value="NZ_LKHS01000005.1"/>
</dbReference>
<dbReference type="Pfam" id="PF06580">
    <property type="entry name" value="His_kinase"/>
    <property type="match status" value="1"/>
</dbReference>
<dbReference type="InterPro" id="IPR036890">
    <property type="entry name" value="HATPase_C_sf"/>
</dbReference>
<feature type="domain" description="Histidine kinase/HSP90-like ATPase" evidence="2">
    <location>
        <begin position="247"/>
        <end position="335"/>
    </location>
</feature>
<dbReference type="InParanoid" id="A0A0Q2MGG7"/>
<gene>
    <name evidence="4" type="ORF">AMR76_06940</name>
</gene>
<reference evidence="4 5" key="1">
    <citation type="submission" date="2015-08" db="EMBL/GenBank/DDBJ databases">
        <title>Antibacterial properties of a collection of Vibrionaceae strains.</title>
        <authorList>
            <person name="Giubergia S."/>
        </authorList>
    </citation>
    <scope>NUCLEOTIDE SEQUENCE [LARGE SCALE GENOMIC DNA]</scope>
    <source>
        <strain evidence="4 5">S0821</strain>
    </source>
</reference>
<dbReference type="GO" id="GO:0016020">
    <property type="term" value="C:membrane"/>
    <property type="evidence" value="ECO:0007669"/>
    <property type="project" value="InterPro"/>
</dbReference>
<dbReference type="Proteomes" id="UP000051221">
    <property type="component" value="Unassembled WGS sequence"/>
</dbReference>
<evidence type="ECO:0000313" key="4">
    <source>
        <dbReference type="EMBL" id="KQH86810.1"/>
    </source>
</evidence>
<keyword evidence="1" id="KW-0472">Membrane</keyword>
<dbReference type="Gene3D" id="3.30.565.10">
    <property type="entry name" value="Histidine kinase-like ATPase, C-terminal domain"/>
    <property type="match status" value="1"/>
</dbReference>
<keyword evidence="1" id="KW-0812">Transmembrane</keyword>
<name>A0A0Q2MGG7_VIBFU</name>
<dbReference type="InterPro" id="IPR050640">
    <property type="entry name" value="Bact_2-comp_sensor_kinase"/>
</dbReference>
<dbReference type="GO" id="GO:0000155">
    <property type="term" value="F:phosphorelay sensor kinase activity"/>
    <property type="evidence" value="ECO:0007669"/>
    <property type="project" value="InterPro"/>
</dbReference>
<evidence type="ECO:0000313" key="5">
    <source>
        <dbReference type="Proteomes" id="UP000051221"/>
    </source>
</evidence>